<reference evidence="1 2" key="1">
    <citation type="submission" date="2022-09" db="EMBL/GenBank/DDBJ databases">
        <authorList>
            <person name="Palmer J.M."/>
        </authorList>
    </citation>
    <scope>NUCLEOTIDE SEQUENCE [LARGE SCALE GENOMIC DNA]</scope>
    <source>
        <strain evidence="1 2">DSM 7382</strain>
    </source>
</reference>
<dbReference type="EMBL" id="JASBNA010000057">
    <property type="protein sequence ID" value="KAK7679678.1"/>
    <property type="molecule type" value="Genomic_DNA"/>
</dbReference>
<name>A0AAW0FFG5_9APHY</name>
<protein>
    <submittedName>
        <fullName evidence="1">Uncharacterized protein</fullName>
    </submittedName>
</protein>
<gene>
    <name evidence="1" type="ORF">QCA50_017390</name>
</gene>
<dbReference type="Proteomes" id="UP001385951">
    <property type="component" value="Unassembled WGS sequence"/>
</dbReference>
<accession>A0AAW0FFG5</accession>
<sequence>MDQACLISLLNSRQRTVSVNTPVDPNTPWSWPTWQKRTGLLNPLGKLSLLPRNIPLAGQSENAVWSNVTLTHSARSVHVQNAWSSAELKVITPPKAENFTHQAINLSFKREMETRGRYASLFSGLKKTFESILADHGSRNLPEIFEEDLGEVKDLIAGQHIWGERQEARIV</sequence>
<evidence type="ECO:0000313" key="2">
    <source>
        <dbReference type="Proteomes" id="UP001385951"/>
    </source>
</evidence>
<dbReference type="AlphaFoldDB" id="A0AAW0FFG5"/>
<organism evidence="1 2">
    <name type="scientific">Cerrena zonata</name>
    <dbReference type="NCBI Taxonomy" id="2478898"/>
    <lineage>
        <taxon>Eukaryota</taxon>
        <taxon>Fungi</taxon>
        <taxon>Dikarya</taxon>
        <taxon>Basidiomycota</taxon>
        <taxon>Agaricomycotina</taxon>
        <taxon>Agaricomycetes</taxon>
        <taxon>Polyporales</taxon>
        <taxon>Cerrenaceae</taxon>
        <taxon>Cerrena</taxon>
    </lineage>
</organism>
<proteinExistence type="predicted"/>
<comment type="caution">
    <text evidence="1">The sequence shown here is derived from an EMBL/GenBank/DDBJ whole genome shotgun (WGS) entry which is preliminary data.</text>
</comment>
<evidence type="ECO:0000313" key="1">
    <source>
        <dbReference type="EMBL" id="KAK7679678.1"/>
    </source>
</evidence>
<keyword evidence="2" id="KW-1185">Reference proteome</keyword>